<gene>
    <name evidence="2" type="primary">pncC_11</name>
    <name evidence="2" type="ORF">GALL_382830</name>
</gene>
<evidence type="ECO:0000313" key="2">
    <source>
        <dbReference type="EMBL" id="OIQ79969.1"/>
    </source>
</evidence>
<feature type="domain" description="CinA C-terminal" evidence="1">
    <location>
        <begin position="22"/>
        <end position="163"/>
    </location>
</feature>
<accession>A0A1J5Q8H3</accession>
<dbReference type="Pfam" id="PF02464">
    <property type="entry name" value="CinA"/>
    <property type="match status" value="1"/>
</dbReference>
<dbReference type="AlphaFoldDB" id="A0A1J5Q8H3"/>
<dbReference type="Gene3D" id="3.90.950.20">
    <property type="entry name" value="CinA-like"/>
    <property type="match status" value="1"/>
</dbReference>
<sequence>MAEDFDALRDAACALRDALPAAWMVGCAESCTGGLAAAAITALPGSSQWFERGVVSYSNRAKHELLGVDDALLQRYGAVSEEVARAMAAGLLRAAPVQATLAITGIAGPDGGSADKPVGLVWFGWACSSAQGPRIDAERRVFAGDRAAVRTAAARHALLGLARRVAQRDDVPAAR</sequence>
<dbReference type="GO" id="GO:0019159">
    <property type="term" value="F:nicotinamide-nucleotide amidase activity"/>
    <property type="evidence" value="ECO:0007669"/>
    <property type="project" value="UniProtKB-EC"/>
</dbReference>
<proteinExistence type="predicted"/>
<dbReference type="EC" id="3.5.1.42" evidence="2"/>
<dbReference type="SUPFAM" id="SSF142433">
    <property type="entry name" value="CinA-like"/>
    <property type="match status" value="1"/>
</dbReference>
<dbReference type="NCBIfam" id="TIGR00199">
    <property type="entry name" value="PncC_domain"/>
    <property type="match status" value="1"/>
</dbReference>
<protein>
    <submittedName>
        <fullName evidence="2">Nicotinamide-nucleotide amidohydrolase PncC</fullName>
        <ecNumber evidence="2">3.5.1.42</ecNumber>
    </submittedName>
</protein>
<dbReference type="InterPro" id="IPR036653">
    <property type="entry name" value="CinA-like_C"/>
</dbReference>
<dbReference type="EMBL" id="MLJW01001129">
    <property type="protein sequence ID" value="OIQ79969.1"/>
    <property type="molecule type" value="Genomic_DNA"/>
</dbReference>
<organism evidence="2">
    <name type="scientific">mine drainage metagenome</name>
    <dbReference type="NCBI Taxonomy" id="410659"/>
    <lineage>
        <taxon>unclassified sequences</taxon>
        <taxon>metagenomes</taxon>
        <taxon>ecological metagenomes</taxon>
    </lineage>
</organism>
<keyword evidence="2" id="KW-0378">Hydrolase</keyword>
<comment type="caution">
    <text evidence="2">The sequence shown here is derived from an EMBL/GenBank/DDBJ whole genome shotgun (WGS) entry which is preliminary data.</text>
</comment>
<dbReference type="InterPro" id="IPR008136">
    <property type="entry name" value="CinA_C"/>
</dbReference>
<reference evidence="2" key="1">
    <citation type="submission" date="2016-10" db="EMBL/GenBank/DDBJ databases">
        <title>Sequence of Gallionella enrichment culture.</title>
        <authorList>
            <person name="Poehlein A."/>
            <person name="Muehling M."/>
            <person name="Daniel R."/>
        </authorList>
    </citation>
    <scope>NUCLEOTIDE SEQUENCE</scope>
</reference>
<name>A0A1J5Q8H3_9ZZZZ</name>
<evidence type="ECO:0000259" key="1">
    <source>
        <dbReference type="Pfam" id="PF02464"/>
    </source>
</evidence>